<dbReference type="Pfam" id="PF04191">
    <property type="entry name" value="PEMT"/>
    <property type="match status" value="1"/>
</dbReference>
<evidence type="ECO:0000313" key="6">
    <source>
        <dbReference type="EMBL" id="KGN98104.1"/>
    </source>
</evidence>
<feature type="transmembrane region" description="Helical" evidence="5">
    <location>
        <begin position="55"/>
        <end position="73"/>
    </location>
</feature>
<organism evidence="6 7">
    <name type="scientific">Porphyromonas gingivicanis</name>
    <dbReference type="NCBI Taxonomy" id="266762"/>
    <lineage>
        <taxon>Bacteria</taxon>
        <taxon>Pseudomonadati</taxon>
        <taxon>Bacteroidota</taxon>
        <taxon>Bacteroidia</taxon>
        <taxon>Bacteroidales</taxon>
        <taxon>Porphyromonadaceae</taxon>
        <taxon>Porphyromonas</taxon>
    </lineage>
</organism>
<keyword evidence="7" id="KW-1185">Reference proteome</keyword>
<evidence type="ECO:0000256" key="2">
    <source>
        <dbReference type="ARBA" id="ARBA00022692"/>
    </source>
</evidence>
<accession>A0A0A2GCB7</accession>
<keyword evidence="4 5" id="KW-0472">Membrane</keyword>
<evidence type="ECO:0000256" key="4">
    <source>
        <dbReference type="ARBA" id="ARBA00023136"/>
    </source>
</evidence>
<dbReference type="EMBL" id="JQZW01000008">
    <property type="protein sequence ID" value="KGN98104.1"/>
    <property type="molecule type" value="Genomic_DNA"/>
</dbReference>
<reference evidence="6 7" key="1">
    <citation type="submission" date="2014-08" db="EMBL/GenBank/DDBJ databases">
        <title>Porphyromonas gingivicanis strain:COT-022_OH1391 Genome sequencing.</title>
        <authorList>
            <person name="Wallis C."/>
            <person name="Deusch O."/>
            <person name="O'Flynn C."/>
            <person name="Davis I."/>
            <person name="Jospin G."/>
            <person name="Darling A.E."/>
            <person name="Coil D.A."/>
            <person name="Alexiev A."/>
            <person name="Horsfall A."/>
            <person name="Kirkwood N."/>
            <person name="Harris S."/>
            <person name="Eisen J.A."/>
        </authorList>
    </citation>
    <scope>NUCLEOTIDE SEQUENCE [LARGE SCALE GENOMIC DNA]</scope>
    <source>
        <strain evidence="7">COT-022 OH1391</strain>
    </source>
</reference>
<name>A0A0A2GCB7_9PORP</name>
<proteinExistence type="predicted"/>
<evidence type="ECO:0000313" key="7">
    <source>
        <dbReference type="Proteomes" id="UP000030134"/>
    </source>
</evidence>
<dbReference type="GO" id="GO:0012505">
    <property type="term" value="C:endomembrane system"/>
    <property type="evidence" value="ECO:0007669"/>
    <property type="project" value="UniProtKB-SubCell"/>
</dbReference>
<dbReference type="InterPro" id="IPR007318">
    <property type="entry name" value="Phopholipid_MeTrfase"/>
</dbReference>
<feature type="transmembrane region" description="Helical" evidence="5">
    <location>
        <begin position="12"/>
        <end position="34"/>
    </location>
</feature>
<dbReference type="eggNOG" id="COG2020">
    <property type="taxonomic scope" value="Bacteria"/>
</dbReference>
<dbReference type="STRING" id="266762.HQ36_04105"/>
<keyword evidence="3 5" id="KW-1133">Transmembrane helix</keyword>
<comment type="caution">
    <text evidence="6">The sequence shown here is derived from an EMBL/GenBank/DDBJ whole genome shotgun (WGS) entry which is preliminary data.</text>
</comment>
<feature type="transmembrane region" description="Helical" evidence="5">
    <location>
        <begin position="79"/>
        <end position="105"/>
    </location>
</feature>
<evidence type="ECO:0000256" key="1">
    <source>
        <dbReference type="ARBA" id="ARBA00004127"/>
    </source>
</evidence>
<evidence type="ECO:0000256" key="5">
    <source>
        <dbReference type="SAM" id="Phobius"/>
    </source>
</evidence>
<dbReference type="AlphaFoldDB" id="A0A0A2GCB7"/>
<dbReference type="RefSeq" id="WP_036883599.1">
    <property type="nucleotide sequence ID" value="NZ_JQZW01000008.1"/>
</dbReference>
<feature type="transmembrane region" description="Helical" evidence="5">
    <location>
        <begin position="126"/>
        <end position="153"/>
    </location>
</feature>
<protein>
    <submittedName>
        <fullName evidence="6">Membrane protein</fullName>
    </submittedName>
</protein>
<evidence type="ECO:0000256" key="3">
    <source>
        <dbReference type="ARBA" id="ARBA00022989"/>
    </source>
</evidence>
<dbReference type="OrthoDB" id="9809773at2"/>
<dbReference type="Gene3D" id="1.20.120.1630">
    <property type="match status" value="1"/>
</dbReference>
<sequence>MDTLAFFTTFEFGWFNVWIPSFGMIAIQLLYLFIYKEGGKRAVDTSWYNETDRRNSYGSTFLQIILLIISLFIPLKIGTWWFVVGTVIYSISLFVFIAAIHSYAIARPDKTIKNGIYRFSRNPMYLAFHTGMLGVCIGSASLWLLLIIIPFFVLTHFVILGEERYCTETYGEEYLRYKNNTPRYFFF</sequence>
<gene>
    <name evidence="6" type="ORF">HQ36_04105</name>
</gene>
<dbReference type="Proteomes" id="UP000030134">
    <property type="component" value="Unassembled WGS sequence"/>
</dbReference>
<keyword evidence="2 5" id="KW-0812">Transmembrane</keyword>
<comment type="subcellular location">
    <subcellularLocation>
        <location evidence="1">Endomembrane system</location>
        <topology evidence="1">Multi-pass membrane protein</topology>
    </subcellularLocation>
</comment>